<name>A0A0F9PJ64_9ZZZZ</name>
<sequence length="171" mass="19129">MTIPEKLAAIRERLEQRTVECKEGGDDLHLTTCVCNGWMSIPDPAFAPLMEVVRVEKPCPHSELIDDVPVFYKPKQCPGCHGKPRYTTRSIEGWPKGALAGAIEWNMPPHWTLKVYRMEGGDYWAEVFVWEEGKKLPGRFLSKRYDTPDPAAGDALFAALSAQTPEEGRGG</sequence>
<dbReference type="AlphaFoldDB" id="A0A0F9PJ64"/>
<accession>A0A0F9PJ64</accession>
<proteinExistence type="predicted"/>
<gene>
    <name evidence="1" type="ORF">LCGC14_0819740</name>
</gene>
<dbReference type="EMBL" id="LAZR01002298">
    <property type="protein sequence ID" value="KKN31850.1"/>
    <property type="molecule type" value="Genomic_DNA"/>
</dbReference>
<comment type="caution">
    <text evidence="1">The sequence shown here is derived from an EMBL/GenBank/DDBJ whole genome shotgun (WGS) entry which is preliminary data.</text>
</comment>
<evidence type="ECO:0000313" key="1">
    <source>
        <dbReference type="EMBL" id="KKN31850.1"/>
    </source>
</evidence>
<organism evidence="1">
    <name type="scientific">marine sediment metagenome</name>
    <dbReference type="NCBI Taxonomy" id="412755"/>
    <lineage>
        <taxon>unclassified sequences</taxon>
        <taxon>metagenomes</taxon>
        <taxon>ecological metagenomes</taxon>
    </lineage>
</organism>
<protein>
    <submittedName>
        <fullName evidence="1">Uncharacterized protein</fullName>
    </submittedName>
</protein>
<reference evidence="1" key="1">
    <citation type="journal article" date="2015" name="Nature">
        <title>Complex archaea that bridge the gap between prokaryotes and eukaryotes.</title>
        <authorList>
            <person name="Spang A."/>
            <person name="Saw J.H."/>
            <person name="Jorgensen S.L."/>
            <person name="Zaremba-Niedzwiedzka K."/>
            <person name="Martijn J."/>
            <person name="Lind A.E."/>
            <person name="van Eijk R."/>
            <person name="Schleper C."/>
            <person name="Guy L."/>
            <person name="Ettema T.J."/>
        </authorList>
    </citation>
    <scope>NUCLEOTIDE SEQUENCE</scope>
</reference>